<protein>
    <submittedName>
        <fullName evidence="1">Uncharacterized protein</fullName>
    </submittedName>
</protein>
<dbReference type="Proteomes" id="UP001230649">
    <property type="component" value="Unassembled WGS sequence"/>
</dbReference>
<sequence length="1051" mass="110534">MNPPTTSSGQPSRHPPGTAAQRPAQVVPASLTPPTNYQPHTTQPTLSAQAARQYVNAHPQPNPQPKSPRATAFRPPVHAPGKAPMTVMNSTPRPPAPVQAVRPPTHQTPAAPTDDNEIDDQVFKAYVDALAAMDPQTRAALNARPLASNPPAPSVTTTGRASPRPTDVGKVGSGVGEVKTAVRAVQGTVRVAGTAKVDASGVKGKSGSPGIRPPQAATQPASGAPSNVGTIHQPPDVSLPSAKPSSTPKPQSFQPTTQPIKPITSTFQTSSFPSSTPHISSATAAAAAAAAAWNARFGPTIDERLFSPTPSRAPVSSSAPTPAPSSAPAASSGMEVSVAPASSSAPPVVGNAAKKVSLDAVAERRTRMSDSETTSSDESSDEDGVNALLDGEGVRKDVGKGIGGKGDVGKPSEGVVKGGDAPSSEIAADEPAAHRNGGAKTSSTAIEVAPPSTQPKEKSPATIVTSTTTPANPSSSAVPPTPPIKNANESPPNGTQQPISASSQGKKPLPSRPWKYHALVEEELVDGVWRQVGKVETTRVEVSPAPPSAPLAPSVSKELDENSERASPLRGRHMSGTLHRLASQCADIAKDPDQAERELIAVWGPGFRQVLEIEAKHHQLLLRLAGYAIPAGVTLEQIKHELFQARDARLAERKKEPGSNPRVTSVNWNDLTVVLKNLSAGGLGYSVKGETGVVGATELAPRSASVTPRVTSTRRKTASSKLQDGDEPELSESERRSLRPVSRRRYIESDLESLSDEELSYRRRKRARYHREDATSQQHPERTPMDQLMVTSFLNFSQSAPDALGAGQEMNLRFGRDLTGAYYFTHTVHTEQPPISVDQADGRTASIRNGYRLSPLTLGRLDDMLEISLAVPPPASATPAPVSATSPLMNGTPAAESSAAPSPAKPANTQTPNSTATTSAESVPIPAPVTSRKAGGRCIELRPTFRFAQFAGEFEQCHASSSAHSNSQIACTPLSLATAGGSGPMDVEPTPYPKAAQRRAARKSQLARVLRLSIQHRRRFWFTLKHPVLLSFPSRERSRCPIVPPGSMPPQ</sequence>
<organism evidence="1 2">
    <name type="scientific">Naganishia adeliensis</name>
    <dbReference type="NCBI Taxonomy" id="92952"/>
    <lineage>
        <taxon>Eukaryota</taxon>
        <taxon>Fungi</taxon>
        <taxon>Dikarya</taxon>
        <taxon>Basidiomycota</taxon>
        <taxon>Agaricomycotina</taxon>
        <taxon>Tremellomycetes</taxon>
        <taxon>Filobasidiales</taxon>
        <taxon>Filobasidiaceae</taxon>
        <taxon>Naganishia</taxon>
    </lineage>
</organism>
<accession>A0ACC2UZS4</accession>
<gene>
    <name evidence="1" type="ORF">QFC20_007346</name>
</gene>
<comment type="caution">
    <text evidence="1">The sequence shown here is derived from an EMBL/GenBank/DDBJ whole genome shotgun (WGS) entry which is preliminary data.</text>
</comment>
<evidence type="ECO:0000313" key="2">
    <source>
        <dbReference type="Proteomes" id="UP001230649"/>
    </source>
</evidence>
<keyword evidence="2" id="KW-1185">Reference proteome</keyword>
<proteinExistence type="predicted"/>
<dbReference type="EMBL" id="JASBWS010000172">
    <property type="protein sequence ID" value="KAJ9092482.1"/>
    <property type="molecule type" value="Genomic_DNA"/>
</dbReference>
<reference evidence="1" key="1">
    <citation type="submission" date="2023-04" db="EMBL/GenBank/DDBJ databases">
        <title>Draft Genome sequencing of Naganishia species isolated from polar environments using Oxford Nanopore Technology.</title>
        <authorList>
            <person name="Leo P."/>
            <person name="Venkateswaran K."/>
        </authorList>
    </citation>
    <scope>NUCLEOTIDE SEQUENCE</scope>
    <source>
        <strain evidence="1">MNA-CCFEE 5262</strain>
    </source>
</reference>
<evidence type="ECO:0000313" key="1">
    <source>
        <dbReference type="EMBL" id="KAJ9092482.1"/>
    </source>
</evidence>
<name>A0ACC2UZS4_9TREE</name>